<dbReference type="CDD" id="cd15482">
    <property type="entry name" value="Sialidase_non-viral"/>
    <property type="match status" value="1"/>
</dbReference>
<proteinExistence type="predicted"/>
<protein>
    <submittedName>
        <fullName evidence="5">Ycf48-like protein</fullName>
    </submittedName>
</protein>
<evidence type="ECO:0000259" key="4">
    <source>
        <dbReference type="Pfam" id="PF14870"/>
    </source>
</evidence>
<evidence type="ECO:0000256" key="1">
    <source>
        <dbReference type="ARBA" id="ARBA00022531"/>
    </source>
</evidence>
<keyword evidence="1" id="KW-0602">Photosynthesis</keyword>
<dbReference type="PANTHER" id="PTHR47199:SF2">
    <property type="entry name" value="PHOTOSYSTEM II STABILITY_ASSEMBLY FACTOR HCF136, CHLOROPLASTIC"/>
    <property type="match status" value="1"/>
</dbReference>
<sequence>MSPGTTRALVPLMQAVTLTLLAAGCFVPGHANAAFHDPIDTPAVAAPNAAHEPMMSVAPAGKRLVAVGPRGVILLSDDDGAHWRQAPSPVSSDLVSVMFATPQQGWAVGHDGQVLHSADAGATWHKQLDGIAAARLMQSFYAHQTGASPDLKAAQDEAARFLADMGGRPFLDVWFDNDRSGWVVGSFNIIFHTADGGKTWEPWFERVDNPNALNLHTIRRIGSTLYLAGEQGLLLKLDESAQRFVALKTPSKSSFFGMASSGSTLIAYGLLGNAFRTVDNGQTWQKITLPTGASVLASGQLADGRLVLGTQAGELLVSTDQGETFSRLAAPVSGPVFGMTMHGREAILTGAAGLSRIVLPAAGSAK</sequence>
<dbReference type="GO" id="GO:0009523">
    <property type="term" value="C:photosystem II"/>
    <property type="evidence" value="ECO:0007669"/>
    <property type="project" value="UniProtKB-KW"/>
</dbReference>
<feature type="signal peptide" evidence="3">
    <location>
        <begin position="1"/>
        <end position="33"/>
    </location>
</feature>
<feature type="chain" id="PRO_5026811971" evidence="3">
    <location>
        <begin position="34"/>
        <end position="366"/>
    </location>
</feature>
<dbReference type="AlphaFoldDB" id="A0A6J5BZT1"/>
<evidence type="ECO:0000313" key="5">
    <source>
        <dbReference type="EMBL" id="CAB3722332.1"/>
    </source>
</evidence>
<dbReference type="InterPro" id="IPR015943">
    <property type="entry name" value="WD40/YVTN_repeat-like_dom_sf"/>
</dbReference>
<dbReference type="PANTHER" id="PTHR47199">
    <property type="entry name" value="PHOTOSYSTEM II STABILITY/ASSEMBLY FACTOR HCF136, CHLOROPLASTIC"/>
    <property type="match status" value="1"/>
</dbReference>
<keyword evidence="3" id="KW-0732">Signal</keyword>
<gene>
    <name evidence="5" type="primary">hcf136_1</name>
    <name evidence="5" type="ORF">LMG27174_05078</name>
</gene>
<keyword evidence="2" id="KW-0604">Photosystem II</keyword>
<organism evidence="5 6">
    <name type="scientific">Paraburkholderia rhynchosiae</name>
    <dbReference type="NCBI Taxonomy" id="487049"/>
    <lineage>
        <taxon>Bacteria</taxon>
        <taxon>Pseudomonadati</taxon>
        <taxon>Pseudomonadota</taxon>
        <taxon>Betaproteobacteria</taxon>
        <taxon>Burkholderiales</taxon>
        <taxon>Burkholderiaceae</taxon>
        <taxon>Paraburkholderia</taxon>
    </lineage>
</organism>
<dbReference type="GO" id="GO:0015979">
    <property type="term" value="P:photosynthesis"/>
    <property type="evidence" value="ECO:0007669"/>
    <property type="project" value="UniProtKB-KW"/>
</dbReference>
<dbReference type="EMBL" id="CADIJZ010000021">
    <property type="protein sequence ID" value="CAB3722332.1"/>
    <property type="molecule type" value="Genomic_DNA"/>
</dbReference>
<evidence type="ECO:0000256" key="3">
    <source>
        <dbReference type="SAM" id="SignalP"/>
    </source>
</evidence>
<dbReference type="SUPFAM" id="SSF110296">
    <property type="entry name" value="Oligoxyloglucan reducing end-specific cellobiohydrolase"/>
    <property type="match status" value="1"/>
</dbReference>
<dbReference type="Proteomes" id="UP000494205">
    <property type="component" value="Unassembled WGS sequence"/>
</dbReference>
<dbReference type="RefSeq" id="WP_244201334.1">
    <property type="nucleotide sequence ID" value="NZ_CADIJZ010000021.1"/>
</dbReference>
<name>A0A6J5BZT1_9BURK</name>
<accession>A0A6J5BZT1</accession>
<dbReference type="Gene3D" id="2.130.10.10">
    <property type="entry name" value="YVTN repeat-like/Quinoprotein amine dehydrogenase"/>
    <property type="match status" value="1"/>
</dbReference>
<dbReference type="PROSITE" id="PS51257">
    <property type="entry name" value="PROKAR_LIPOPROTEIN"/>
    <property type="match status" value="1"/>
</dbReference>
<feature type="domain" description="Photosynthesis system II assembly factor Ycf48/Hcf136-like" evidence="4">
    <location>
        <begin position="170"/>
        <end position="307"/>
    </location>
</feature>
<evidence type="ECO:0000313" key="6">
    <source>
        <dbReference type="Proteomes" id="UP000494205"/>
    </source>
</evidence>
<dbReference type="InterPro" id="IPR028203">
    <property type="entry name" value="PSII_CF48-like_dom"/>
</dbReference>
<dbReference type="Pfam" id="PF14870">
    <property type="entry name" value="PSII_BNR"/>
    <property type="match status" value="1"/>
</dbReference>
<reference evidence="5 6" key="1">
    <citation type="submission" date="2020-04" db="EMBL/GenBank/DDBJ databases">
        <authorList>
            <person name="De Canck E."/>
        </authorList>
    </citation>
    <scope>NUCLEOTIDE SEQUENCE [LARGE SCALE GENOMIC DNA]</scope>
    <source>
        <strain evidence="5 6">LMG 27174</strain>
    </source>
</reference>
<evidence type="ECO:0000256" key="2">
    <source>
        <dbReference type="ARBA" id="ARBA00023276"/>
    </source>
</evidence>